<dbReference type="Proteomes" id="UP001325479">
    <property type="component" value="Chromosome"/>
</dbReference>
<dbReference type="RefSeq" id="WP_198665262.1">
    <property type="nucleotide sequence ID" value="NZ_CP139965.1"/>
</dbReference>
<evidence type="ECO:0000313" key="1">
    <source>
        <dbReference type="EMBL" id="WQD80639.1"/>
    </source>
</evidence>
<dbReference type="Gene3D" id="3.50.50.100">
    <property type="match status" value="1"/>
</dbReference>
<keyword evidence="2" id="KW-1185">Reference proteome</keyword>
<sequence>MAHIVILGAGLGGLSMAYAMRKAARHDDRVTVVAGGQVLAISCRSR</sequence>
<organism evidence="1 2">
    <name type="scientific">Paraburkholderia kururiensis</name>
    <dbReference type="NCBI Taxonomy" id="984307"/>
    <lineage>
        <taxon>Bacteria</taxon>
        <taxon>Pseudomonadati</taxon>
        <taxon>Pseudomonadota</taxon>
        <taxon>Betaproteobacteria</taxon>
        <taxon>Burkholderiales</taxon>
        <taxon>Burkholderiaceae</taxon>
        <taxon>Paraburkholderia</taxon>
    </lineage>
</organism>
<dbReference type="SUPFAM" id="SSF51905">
    <property type="entry name" value="FAD/NAD(P)-binding domain"/>
    <property type="match status" value="1"/>
</dbReference>
<name>A0ABZ0WTA1_9BURK</name>
<protein>
    <submittedName>
        <fullName evidence="1">NAD(P)-binding protein</fullName>
    </submittedName>
</protein>
<dbReference type="Pfam" id="PF13450">
    <property type="entry name" value="NAD_binding_8"/>
    <property type="match status" value="1"/>
</dbReference>
<reference evidence="1 2" key="1">
    <citation type="submission" date="2023-12" db="EMBL/GenBank/DDBJ databases">
        <title>Genome sequencing and assembly of bacterial species from a model synthetic community.</title>
        <authorList>
            <person name="Hogle S.L."/>
        </authorList>
    </citation>
    <scope>NUCLEOTIDE SEQUENCE [LARGE SCALE GENOMIC DNA]</scope>
    <source>
        <strain evidence="1 2">HAMBI 2494</strain>
    </source>
</reference>
<dbReference type="InterPro" id="IPR036188">
    <property type="entry name" value="FAD/NAD-bd_sf"/>
</dbReference>
<accession>A0ABZ0WTA1</accession>
<evidence type="ECO:0000313" key="2">
    <source>
        <dbReference type="Proteomes" id="UP001325479"/>
    </source>
</evidence>
<dbReference type="EMBL" id="CP139965">
    <property type="protein sequence ID" value="WQD80639.1"/>
    <property type="molecule type" value="Genomic_DNA"/>
</dbReference>
<proteinExistence type="predicted"/>
<gene>
    <name evidence="1" type="ORF">U0042_13655</name>
</gene>